<reference evidence="2 3" key="1">
    <citation type="journal article" date="2023" name="Hortic Res">
        <title>Pangenome of water caltrop reveals structural variations and asymmetric subgenome divergence after allopolyploidization.</title>
        <authorList>
            <person name="Zhang X."/>
            <person name="Chen Y."/>
            <person name="Wang L."/>
            <person name="Yuan Y."/>
            <person name="Fang M."/>
            <person name="Shi L."/>
            <person name="Lu R."/>
            <person name="Comes H.P."/>
            <person name="Ma Y."/>
            <person name="Chen Y."/>
            <person name="Huang G."/>
            <person name="Zhou Y."/>
            <person name="Zheng Z."/>
            <person name="Qiu Y."/>
        </authorList>
    </citation>
    <scope>NUCLEOTIDE SEQUENCE [LARGE SCALE GENOMIC DNA]</scope>
    <source>
        <tissue evidence="2">Roots</tissue>
    </source>
</reference>
<gene>
    <name evidence="2" type="ORF">SAY87_017909</name>
</gene>
<accession>A0AAN7QTB5</accession>
<dbReference type="SUPFAM" id="SSF49723">
    <property type="entry name" value="Lipase/lipooxygenase domain (PLAT/LH2 domain)"/>
    <property type="match status" value="1"/>
</dbReference>
<evidence type="ECO:0000313" key="2">
    <source>
        <dbReference type="EMBL" id="KAK4777722.1"/>
    </source>
</evidence>
<feature type="signal peptide" evidence="1">
    <location>
        <begin position="1"/>
        <end position="24"/>
    </location>
</feature>
<dbReference type="PANTHER" id="PTHR31718">
    <property type="entry name" value="PLAT DOMAIN-CONTAINING PROTEIN"/>
    <property type="match status" value="1"/>
</dbReference>
<dbReference type="PANTHER" id="PTHR31718:SF30">
    <property type="entry name" value="EMBRYO-SPECIFIC PROTEIN ATS3A-LIKE"/>
    <property type="match status" value="1"/>
</dbReference>
<dbReference type="AlphaFoldDB" id="A0AAN7QTB5"/>
<protein>
    <submittedName>
        <fullName evidence="2">Uncharacterized protein</fullName>
    </submittedName>
</protein>
<feature type="chain" id="PRO_5042953322" evidence="1">
    <location>
        <begin position="25"/>
        <end position="196"/>
    </location>
</feature>
<evidence type="ECO:0000256" key="1">
    <source>
        <dbReference type="SAM" id="SignalP"/>
    </source>
</evidence>
<sequence length="196" mass="21731">MNMDGKKVWLLALCVVVFILLAGGEPDLLNEKEKCTYIVTVETSCTNAAATSSPVSLRFGDANSTDIVVRHLNTKHHKQADPLHPDRHSSALDDDDADPVLVRPFQPCTVDEFQVTGGCVDSPVCYLYLKLVGADDWRPGFARVDVIERAGLSSEQFYFRRFLPRRVWHGSDLCGGELTPFGVKSRRKAAPKKLSI</sequence>
<dbReference type="Pfam" id="PF06232">
    <property type="entry name" value="ATS3"/>
    <property type="match status" value="1"/>
</dbReference>
<evidence type="ECO:0000313" key="3">
    <source>
        <dbReference type="Proteomes" id="UP001345219"/>
    </source>
</evidence>
<dbReference type="Proteomes" id="UP001345219">
    <property type="component" value="Chromosome 14"/>
</dbReference>
<comment type="caution">
    <text evidence="2">The sequence shown here is derived from an EMBL/GenBank/DDBJ whole genome shotgun (WGS) entry which is preliminary data.</text>
</comment>
<name>A0AAN7QTB5_9MYRT</name>
<keyword evidence="3" id="KW-1185">Reference proteome</keyword>
<dbReference type="InterPro" id="IPR010417">
    <property type="entry name" value="Embryo-specific_ATS3"/>
</dbReference>
<organism evidence="2 3">
    <name type="scientific">Trapa incisa</name>
    <dbReference type="NCBI Taxonomy" id="236973"/>
    <lineage>
        <taxon>Eukaryota</taxon>
        <taxon>Viridiplantae</taxon>
        <taxon>Streptophyta</taxon>
        <taxon>Embryophyta</taxon>
        <taxon>Tracheophyta</taxon>
        <taxon>Spermatophyta</taxon>
        <taxon>Magnoliopsida</taxon>
        <taxon>eudicotyledons</taxon>
        <taxon>Gunneridae</taxon>
        <taxon>Pentapetalae</taxon>
        <taxon>rosids</taxon>
        <taxon>malvids</taxon>
        <taxon>Myrtales</taxon>
        <taxon>Lythraceae</taxon>
        <taxon>Trapa</taxon>
    </lineage>
</organism>
<dbReference type="InterPro" id="IPR036392">
    <property type="entry name" value="PLAT/LH2_dom_sf"/>
</dbReference>
<proteinExistence type="predicted"/>
<keyword evidence="1" id="KW-0732">Signal</keyword>
<dbReference type="EMBL" id="JAXIOK010000002">
    <property type="protein sequence ID" value="KAK4777722.1"/>
    <property type="molecule type" value="Genomic_DNA"/>
</dbReference>